<evidence type="ECO:0000313" key="2">
    <source>
        <dbReference type="Proteomes" id="UP001610432"/>
    </source>
</evidence>
<comment type="caution">
    <text evidence="1">The sequence shown here is derived from an EMBL/GenBank/DDBJ whole genome shotgun (WGS) entry which is preliminary data.</text>
</comment>
<accession>A0ABR4M0W9</accession>
<keyword evidence="2" id="KW-1185">Reference proteome</keyword>
<gene>
    <name evidence="1" type="ORF">BJX67DRAFT_283330</name>
</gene>
<reference evidence="1 2" key="1">
    <citation type="submission" date="2024-07" db="EMBL/GenBank/DDBJ databases">
        <title>Section-level genome sequencing and comparative genomics of Aspergillus sections Usti and Cavernicolus.</title>
        <authorList>
            <consortium name="Lawrence Berkeley National Laboratory"/>
            <person name="Nybo J.L."/>
            <person name="Vesth T.C."/>
            <person name="Theobald S."/>
            <person name="Frisvad J.C."/>
            <person name="Larsen T.O."/>
            <person name="Kjaerboelling I."/>
            <person name="Rothschild-Mancinelli K."/>
            <person name="Lyhne E.K."/>
            <person name="Kogle M.E."/>
            <person name="Barry K."/>
            <person name="Clum A."/>
            <person name="Na H."/>
            <person name="Ledsgaard L."/>
            <person name="Lin J."/>
            <person name="Lipzen A."/>
            <person name="Kuo A."/>
            <person name="Riley R."/>
            <person name="Mondo S."/>
            <person name="Labutti K."/>
            <person name="Haridas S."/>
            <person name="Pangalinan J."/>
            <person name="Salamov A.A."/>
            <person name="Simmons B.A."/>
            <person name="Magnuson J.K."/>
            <person name="Chen J."/>
            <person name="Drula E."/>
            <person name="Henrissat B."/>
            <person name="Wiebenga A."/>
            <person name="Lubbers R.J."/>
            <person name="Gomes A.C."/>
            <person name="Macurrencykelacurrency M.R."/>
            <person name="Stajich J."/>
            <person name="Grigoriev I.V."/>
            <person name="Mortensen U.H."/>
            <person name="De Vries R.P."/>
            <person name="Baker S.E."/>
            <person name="Andersen M.R."/>
        </authorList>
    </citation>
    <scope>NUCLEOTIDE SEQUENCE [LARGE SCALE GENOMIC DNA]</scope>
    <source>
        <strain evidence="1 2">CBS 449.75</strain>
    </source>
</reference>
<organism evidence="1 2">
    <name type="scientific">Aspergillus lucknowensis</name>
    <dbReference type="NCBI Taxonomy" id="176173"/>
    <lineage>
        <taxon>Eukaryota</taxon>
        <taxon>Fungi</taxon>
        <taxon>Dikarya</taxon>
        <taxon>Ascomycota</taxon>
        <taxon>Pezizomycotina</taxon>
        <taxon>Eurotiomycetes</taxon>
        <taxon>Eurotiomycetidae</taxon>
        <taxon>Eurotiales</taxon>
        <taxon>Aspergillaceae</taxon>
        <taxon>Aspergillus</taxon>
        <taxon>Aspergillus subgen. Nidulantes</taxon>
    </lineage>
</organism>
<dbReference type="GeneID" id="98141769"/>
<protein>
    <submittedName>
        <fullName evidence="1">Uncharacterized protein</fullName>
    </submittedName>
</protein>
<evidence type="ECO:0000313" key="1">
    <source>
        <dbReference type="EMBL" id="KAL2870429.1"/>
    </source>
</evidence>
<name>A0ABR4M0W9_9EURO</name>
<dbReference type="EMBL" id="JBFXLQ010000006">
    <property type="protein sequence ID" value="KAL2870429.1"/>
    <property type="molecule type" value="Genomic_DNA"/>
</dbReference>
<dbReference type="RefSeq" id="XP_070889408.1">
    <property type="nucleotide sequence ID" value="XM_071026697.1"/>
</dbReference>
<dbReference type="Proteomes" id="UP001610432">
    <property type="component" value="Unassembled WGS sequence"/>
</dbReference>
<sequence>MPLCIIRLPNVHNFIPVSRPNRVLIYFEEGCRSLNFLFSDTMNIAQSAEFSRSDECRNFSRIGETVCSHRLALLKDLSPTARFSPGFASHEPAACSVRSSRRMDPGVVLRVVNPRSRERYLAQLLRVSASHRMRSFARLGEDRTIIHAPRNPTPRDKNALFQRGQIVVWGTSIGVASRSLLPRCRDLTYIFPLAHRGLDLISISFFIPHLHPPVTQVLMRA</sequence>
<proteinExistence type="predicted"/>